<keyword evidence="1" id="KW-1133">Transmembrane helix</keyword>
<feature type="transmembrane region" description="Helical" evidence="1">
    <location>
        <begin position="39"/>
        <end position="59"/>
    </location>
</feature>
<protein>
    <submittedName>
        <fullName evidence="2">Uncharacterized protein</fullName>
    </submittedName>
</protein>
<keyword evidence="1" id="KW-0812">Transmembrane</keyword>
<name>A0A8D8V999_9HEMI</name>
<dbReference type="EMBL" id="HBUF01362087">
    <property type="protein sequence ID" value="CAG6721375.1"/>
    <property type="molecule type" value="Transcribed_RNA"/>
</dbReference>
<organism evidence="2">
    <name type="scientific">Cacopsylla melanoneura</name>
    <dbReference type="NCBI Taxonomy" id="428564"/>
    <lineage>
        <taxon>Eukaryota</taxon>
        <taxon>Metazoa</taxon>
        <taxon>Ecdysozoa</taxon>
        <taxon>Arthropoda</taxon>
        <taxon>Hexapoda</taxon>
        <taxon>Insecta</taxon>
        <taxon>Pterygota</taxon>
        <taxon>Neoptera</taxon>
        <taxon>Paraneoptera</taxon>
        <taxon>Hemiptera</taxon>
        <taxon>Sternorrhyncha</taxon>
        <taxon>Psylloidea</taxon>
        <taxon>Psyllidae</taxon>
        <taxon>Psyllinae</taxon>
        <taxon>Cacopsylla</taxon>
    </lineage>
</organism>
<feature type="transmembrane region" description="Helical" evidence="1">
    <location>
        <begin position="65"/>
        <end position="88"/>
    </location>
</feature>
<proteinExistence type="predicted"/>
<dbReference type="AlphaFoldDB" id="A0A8D8V999"/>
<evidence type="ECO:0000256" key="1">
    <source>
        <dbReference type="SAM" id="Phobius"/>
    </source>
</evidence>
<feature type="transmembrane region" description="Helical" evidence="1">
    <location>
        <begin position="6"/>
        <end position="27"/>
    </location>
</feature>
<reference evidence="2" key="1">
    <citation type="submission" date="2021-05" db="EMBL/GenBank/DDBJ databases">
        <authorList>
            <person name="Alioto T."/>
            <person name="Alioto T."/>
            <person name="Gomez Garrido J."/>
        </authorList>
    </citation>
    <scope>NUCLEOTIDE SEQUENCE</scope>
</reference>
<keyword evidence="1" id="KW-0472">Membrane</keyword>
<accession>A0A8D8V999</accession>
<sequence>MQMQLLVAELLISDLLICVVVYFFFYVADCCCSAFWKSGLVSCEFLFGLLLSTFCFSFLCDLIDVLTLLQCPSTTVITVTPTSLTILLRFEKPIVRDVNTRITSSSTIRNGWKSKHRT</sequence>
<evidence type="ECO:0000313" key="2">
    <source>
        <dbReference type="EMBL" id="CAG6721375.1"/>
    </source>
</evidence>